<feature type="signal peptide" evidence="1">
    <location>
        <begin position="1"/>
        <end position="17"/>
    </location>
</feature>
<proteinExistence type="predicted"/>
<evidence type="ECO:0000256" key="1">
    <source>
        <dbReference type="SAM" id="SignalP"/>
    </source>
</evidence>
<keyword evidence="1" id="KW-0732">Signal</keyword>
<accession>J3P187</accession>
<name>J3P187_GAET3</name>
<gene>
    <name evidence="3" type="primary">20347742</name>
    <name evidence="2" type="ORF">GGTG_07284</name>
</gene>
<feature type="chain" id="PRO_5015094768" evidence="1">
    <location>
        <begin position="18"/>
        <end position="163"/>
    </location>
</feature>
<dbReference type="EMBL" id="GL385397">
    <property type="protein sequence ID" value="EJT77372.1"/>
    <property type="molecule type" value="Genomic_DNA"/>
</dbReference>
<reference evidence="3" key="5">
    <citation type="submission" date="2018-04" db="UniProtKB">
        <authorList>
            <consortium name="EnsemblFungi"/>
        </authorList>
    </citation>
    <scope>IDENTIFICATION</scope>
    <source>
        <strain evidence="3">R3-111a-1</strain>
    </source>
</reference>
<dbReference type="AlphaFoldDB" id="J3P187"/>
<dbReference type="VEuPathDB" id="FungiDB:GGTG_07284"/>
<sequence>MHFSAFLAATAAVLASASPMPISSIAAAEVDKIWNVTGWEAGCSRSGCYAGFAVSAPASTGNPAAPALNATCRIENEGGAYSPCEWKGDEPAAGRRVVSRLLPAIRVDGENTIARFEVSFVYPHGTTPGAYYNWTAQGNSSYNQAVEPPKNFAIPVTKIFGIA</sequence>
<organism evidence="2">
    <name type="scientific">Gaeumannomyces tritici (strain R3-111a-1)</name>
    <name type="common">Wheat and barley take-all root rot fungus</name>
    <name type="synonym">Gaeumannomyces graminis var. tritici</name>
    <dbReference type="NCBI Taxonomy" id="644352"/>
    <lineage>
        <taxon>Eukaryota</taxon>
        <taxon>Fungi</taxon>
        <taxon>Dikarya</taxon>
        <taxon>Ascomycota</taxon>
        <taxon>Pezizomycotina</taxon>
        <taxon>Sordariomycetes</taxon>
        <taxon>Sordariomycetidae</taxon>
        <taxon>Magnaporthales</taxon>
        <taxon>Magnaporthaceae</taxon>
        <taxon>Gaeumannomyces</taxon>
    </lineage>
</organism>
<reference evidence="2" key="3">
    <citation type="submission" date="2010-09" db="EMBL/GenBank/DDBJ databases">
        <title>Annotation of Gaeumannomyces graminis var. tritici R3-111a-1.</title>
        <authorList>
            <consortium name="The Broad Institute Genome Sequencing Platform"/>
            <person name="Ma L.-J."/>
            <person name="Dead R."/>
            <person name="Young S.K."/>
            <person name="Zeng Q."/>
            <person name="Gargeya S."/>
            <person name="Fitzgerald M."/>
            <person name="Haas B."/>
            <person name="Abouelleil A."/>
            <person name="Alvarado L."/>
            <person name="Arachchi H.M."/>
            <person name="Berlin A."/>
            <person name="Brown A."/>
            <person name="Chapman S.B."/>
            <person name="Chen Z."/>
            <person name="Dunbar C."/>
            <person name="Freedman E."/>
            <person name="Gearin G."/>
            <person name="Gellesch M."/>
            <person name="Goldberg J."/>
            <person name="Griggs A."/>
            <person name="Gujja S."/>
            <person name="Heiman D."/>
            <person name="Howarth C."/>
            <person name="Larson L."/>
            <person name="Lui A."/>
            <person name="MacDonald P.J.P."/>
            <person name="Mehta T."/>
            <person name="Montmayeur A."/>
            <person name="Murphy C."/>
            <person name="Neiman D."/>
            <person name="Pearson M."/>
            <person name="Priest M."/>
            <person name="Roberts A."/>
            <person name="Saif S."/>
            <person name="Shea T."/>
            <person name="Shenoy N."/>
            <person name="Sisk P."/>
            <person name="Stolte C."/>
            <person name="Sykes S."/>
            <person name="Yandava C."/>
            <person name="Wortman J."/>
            <person name="Nusbaum C."/>
            <person name="Birren B."/>
        </authorList>
    </citation>
    <scope>NUCLEOTIDE SEQUENCE</scope>
    <source>
        <strain evidence="2">R3-111a-1</strain>
    </source>
</reference>
<dbReference type="GeneID" id="20347742"/>
<dbReference type="OrthoDB" id="3508922at2759"/>
<evidence type="ECO:0000313" key="2">
    <source>
        <dbReference type="EMBL" id="EJT77372.1"/>
    </source>
</evidence>
<dbReference type="eggNOG" id="ENOG502SW1Z">
    <property type="taxonomic scope" value="Eukaryota"/>
</dbReference>
<dbReference type="HOGENOM" id="CLU_113831_1_0_1"/>
<keyword evidence="4" id="KW-1185">Reference proteome</keyword>
<reference evidence="4" key="1">
    <citation type="submission" date="2010-07" db="EMBL/GenBank/DDBJ databases">
        <title>The genome sequence of Gaeumannomyces graminis var. tritici strain R3-111a-1.</title>
        <authorList>
            <consortium name="The Broad Institute Genome Sequencing Platform"/>
            <person name="Ma L.-J."/>
            <person name="Dead R."/>
            <person name="Young S."/>
            <person name="Zeng Q."/>
            <person name="Koehrsen M."/>
            <person name="Alvarado L."/>
            <person name="Berlin A."/>
            <person name="Chapman S.B."/>
            <person name="Chen Z."/>
            <person name="Freedman E."/>
            <person name="Gellesch M."/>
            <person name="Goldberg J."/>
            <person name="Griggs A."/>
            <person name="Gujja S."/>
            <person name="Heilman E.R."/>
            <person name="Heiman D."/>
            <person name="Hepburn T."/>
            <person name="Howarth C."/>
            <person name="Jen D."/>
            <person name="Larson L."/>
            <person name="Mehta T."/>
            <person name="Neiman D."/>
            <person name="Pearson M."/>
            <person name="Roberts A."/>
            <person name="Saif S."/>
            <person name="Shea T."/>
            <person name="Shenoy N."/>
            <person name="Sisk P."/>
            <person name="Stolte C."/>
            <person name="Sykes S."/>
            <person name="Walk T."/>
            <person name="White J."/>
            <person name="Yandava C."/>
            <person name="Haas B."/>
            <person name="Nusbaum C."/>
            <person name="Birren B."/>
        </authorList>
    </citation>
    <scope>NUCLEOTIDE SEQUENCE [LARGE SCALE GENOMIC DNA]</scope>
    <source>
        <strain evidence="4">R3-111a-1</strain>
    </source>
</reference>
<dbReference type="RefSeq" id="XP_009223372.1">
    <property type="nucleotide sequence ID" value="XM_009225108.1"/>
</dbReference>
<evidence type="ECO:0000313" key="4">
    <source>
        <dbReference type="Proteomes" id="UP000006039"/>
    </source>
</evidence>
<reference evidence="3" key="4">
    <citation type="journal article" date="2015" name="G3 (Bethesda)">
        <title>Genome sequences of three phytopathogenic species of the Magnaporthaceae family of fungi.</title>
        <authorList>
            <person name="Okagaki L.H."/>
            <person name="Nunes C.C."/>
            <person name="Sailsbery J."/>
            <person name="Clay B."/>
            <person name="Brown D."/>
            <person name="John T."/>
            <person name="Oh Y."/>
            <person name="Young N."/>
            <person name="Fitzgerald M."/>
            <person name="Haas B.J."/>
            <person name="Zeng Q."/>
            <person name="Young S."/>
            <person name="Adiconis X."/>
            <person name="Fan L."/>
            <person name="Levin J.Z."/>
            <person name="Mitchell T.K."/>
            <person name="Okubara P.A."/>
            <person name="Farman M.L."/>
            <person name="Kohn L.M."/>
            <person name="Birren B."/>
            <person name="Ma L.-J."/>
            <person name="Dean R.A."/>
        </authorList>
    </citation>
    <scope>NUCLEOTIDE SEQUENCE</scope>
    <source>
        <strain evidence="3">R3-111a-1</strain>
    </source>
</reference>
<evidence type="ECO:0000313" key="3">
    <source>
        <dbReference type="EnsemblFungi" id="EJT77372"/>
    </source>
</evidence>
<protein>
    <submittedName>
        <fullName evidence="2 3">Uncharacterized protein</fullName>
    </submittedName>
</protein>
<dbReference type="EnsemblFungi" id="EJT77372">
    <property type="protein sequence ID" value="EJT77372"/>
    <property type="gene ID" value="GGTG_07284"/>
</dbReference>
<dbReference type="Proteomes" id="UP000006039">
    <property type="component" value="Unassembled WGS sequence"/>
</dbReference>
<reference evidence="2" key="2">
    <citation type="submission" date="2010-07" db="EMBL/GenBank/DDBJ databases">
        <authorList>
            <consortium name="The Broad Institute Genome Sequencing Platform"/>
            <consortium name="Broad Institute Genome Sequencing Center for Infectious Disease"/>
            <person name="Ma L.-J."/>
            <person name="Dead R."/>
            <person name="Young S."/>
            <person name="Zeng Q."/>
            <person name="Koehrsen M."/>
            <person name="Alvarado L."/>
            <person name="Berlin A."/>
            <person name="Chapman S.B."/>
            <person name="Chen Z."/>
            <person name="Freedman E."/>
            <person name="Gellesch M."/>
            <person name="Goldberg J."/>
            <person name="Griggs A."/>
            <person name="Gujja S."/>
            <person name="Heilman E.R."/>
            <person name="Heiman D."/>
            <person name="Hepburn T."/>
            <person name="Howarth C."/>
            <person name="Jen D."/>
            <person name="Larson L."/>
            <person name="Mehta T."/>
            <person name="Neiman D."/>
            <person name="Pearson M."/>
            <person name="Roberts A."/>
            <person name="Saif S."/>
            <person name="Shea T."/>
            <person name="Shenoy N."/>
            <person name="Sisk P."/>
            <person name="Stolte C."/>
            <person name="Sykes S."/>
            <person name="Walk T."/>
            <person name="White J."/>
            <person name="Yandava C."/>
            <person name="Haas B."/>
            <person name="Nusbaum C."/>
            <person name="Birren B."/>
        </authorList>
    </citation>
    <scope>NUCLEOTIDE SEQUENCE</scope>
    <source>
        <strain evidence="2">R3-111a-1</strain>
    </source>
</reference>